<evidence type="ECO:0000313" key="3">
    <source>
        <dbReference type="Proteomes" id="UP000823862"/>
    </source>
</evidence>
<comment type="caution">
    <text evidence="2">The sequence shown here is derived from an EMBL/GenBank/DDBJ whole genome shotgun (WGS) entry which is preliminary data.</text>
</comment>
<reference evidence="2" key="1">
    <citation type="journal article" date="2021" name="PeerJ">
        <title>Extensive microbial diversity within the chicken gut microbiome revealed by metagenomics and culture.</title>
        <authorList>
            <person name="Gilroy R."/>
            <person name="Ravi A."/>
            <person name="Getino M."/>
            <person name="Pursley I."/>
            <person name="Horton D.L."/>
            <person name="Alikhan N.F."/>
            <person name="Baker D."/>
            <person name="Gharbi K."/>
            <person name="Hall N."/>
            <person name="Watson M."/>
            <person name="Adriaenssens E.M."/>
            <person name="Foster-Nyarko E."/>
            <person name="Jarju S."/>
            <person name="Secka A."/>
            <person name="Antonio M."/>
            <person name="Oren A."/>
            <person name="Chaudhuri R.R."/>
            <person name="La Ragione R."/>
            <person name="Hildebrand F."/>
            <person name="Pallen M.J."/>
        </authorList>
    </citation>
    <scope>NUCLEOTIDE SEQUENCE</scope>
    <source>
        <strain evidence="2">ChiHjej12B11-9795</strain>
    </source>
</reference>
<dbReference type="InterPro" id="IPR056975">
    <property type="entry name" value="HTH_73"/>
</dbReference>
<dbReference type="Proteomes" id="UP000823862">
    <property type="component" value="Unassembled WGS sequence"/>
</dbReference>
<name>A0A9D2KWQ8_9BACE</name>
<evidence type="ECO:0000313" key="2">
    <source>
        <dbReference type="EMBL" id="HJA86075.1"/>
    </source>
</evidence>
<dbReference type="EMBL" id="DWZI01000040">
    <property type="protein sequence ID" value="HJA86075.1"/>
    <property type="molecule type" value="Genomic_DNA"/>
</dbReference>
<dbReference type="AlphaFoldDB" id="A0A9D2KWQ8"/>
<feature type="domain" description="HTH-like" evidence="1">
    <location>
        <begin position="4"/>
        <end position="76"/>
    </location>
</feature>
<reference evidence="2" key="2">
    <citation type="submission" date="2021-04" db="EMBL/GenBank/DDBJ databases">
        <authorList>
            <person name="Gilroy R."/>
        </authorList>
    </citation>
    <scope>NUCLEOTIDE SEQUENCE</scope>
    <source>
        <strain evidence="2">ChiHjej12B11-9795</strain>
    </source>
</reference>
<gene>
    <name evidence="2" type="ORF">H9950_07795</name>
</gene>
<protein>
    <recommendedName>
        <fullName evidence="1">HTH-like domain-containing protein</fullName>
    </recommendedName>
</protein>
<evidence type="ECO:0000259" key="1">
    <source>
        <dbReference type="Pfam" id="PF24718"/>
    </source>
</evidence>
<dbReference type="Pfam" id="PF24718">
    <property type="entry name" value="HTH_73"/>
    <property type="match status" value="1"/>
</dbReference>
<accession>A0A9D2KWQ8</accession>
<proteinExistence type="predicted"/>
<organism evidence="2 3">
    <name type="scientific">Candidatus Bacteroides avicola</name>
    <dbReference type="NCBI Taxonomy" id="2838468"/>
    <lineage>
        <taxon>Bacteria</taxon>
        <taxon>Pseudomonadati</taxon>
        <taxon>Bacteroidota</taxon>
        <taxon>Bacteroidia</taxon>
        <taxon>Bacteroidales</taxon>
        <taxon>Bacteroidaceae</taxon>
        <taxon>Bacteroides</taxon>
    </lineage>
</organism>
<sequence length="81" mass="9184">MELSDLAKELDSFYDIGKKRRERNALIQCFGIKYADVIAENNIKPEDIVEKSCLKGTAYATEIRKGMKLSEYVHLKEGSGL</sequence>